<feature type="domain" description="Transposase Tc1-like" evidence="1">
    <location>
        <begin position="69"/>
        <end position="131"/>
    </location>
</feature>
<evidence type="ECO:0000259" key="1">
    <source>
        <dbReference type="Pfam" id="PF01498"/>
    </source>
</evidence>
<dbReference type="RefSeq" id="XP_065650565.1">
    <property type="nucleotide sequence ID" value="XM_065794493.1"/>
</dbReference>
<dbReference type="SUPFAM" id="SSF46689">
    <property type="entry name" value="Homeodomain-like"/>
    <property type="match status" value="1"/>
</dbReference>
<accession>A0ABM4BN94</accession>
<dbReference type="PANTHER" id="PTHR46068:SF1">
    <property type="entry name" value="TRANSPOSASE IS30-LIKE HTH DOMAIN-CONTAINING PROTEIN"/>
    <property type="match status" value="1"/>
</dbReference>
<dbReference type="Gene3D" id="1.10.10.10">
    <property type="entry name" value="Winged helix-like DNA-binding domain superfamily/Winged helix DNA-binding domain"/>
    <property type="match status" value="1"/>
</dbReference>
<name>A0ABM4BN94_HYDVU</name>
<evidence type="ECO:0000313" key="4">
    <source>
        <dbReference type="RefSeq" id="XP_065650565.1"/>
    </source>
</evidence>
<feature type="domain" description="Sleeping Beauty transposase HTH" evidence="2">
    <location>
        <begin position="1"/>
        <end position="52"/>
    </location>
</feature>
<dbReference type="InterPro" id="IPR002492">
    <property type="entry name" value="Transposase_Tc1-like"/>
</dbReference>
<dbReference type="PANTHER" id="PTHR46068">
    <property type="entry name" value="PROTEIN CBG27172"/>
    <property type="match status" value="1"/>
</dbReference>
<organism evidence="3 4">
    <name type="scientific">Hydra vulgaris</name>
    <name type="common">Hydra</name>
    <name type="synonym">Hydra attenuata</name>
    <dbReference type="NCBI Taxonomy" id="6087"/>
    <lineage>
        <taxon>Eukaryota</taxon>
        <taxon>Metazoa</taxon>
        <taxon>Cnidaria</taxon>
        <taxon>Hydrozoa</taxon>
        <taxon>Hydroidolina</taxon>
        <taxon>Anthoathecata</taxon>
        <taxon>Aplanulata</taxon>
        <taxon>Hydridae</taxon>
        <taxon>Hydra</taxon>
    </lineage>
</organism>
<evidence type="ECO:0000313" key="3">
    <source>
        <dbReference type="Proteomes" id="UP001652625"/>
    </source>
</evidence>
<keyword evidence="3" id="KW-1185">Reference proteome</keyword>
<gene>
    <name evidence="4" type="primary">LOC136078705</name>
</gene>
<dbReference type="Proteomes" id="UP001652625">
    <property type="component" value="Chromosome 03"/>
</dbReference>
<dbReference type="GeneID" id="136078705"/>
<dbReference type="Pfam" id="PF25787">
    <property type="entry name" value="HTH_SB"/>
    <property type="match status" value="1"/>
</dbReference>
<proteinExistence type="predicted"/>
<dbReference type="InterPro" id="IPR009057">
    <property type="entry name" value="Homeodomain-like_sf"/>
</dbReference>
<reference evidence="4" key="1">
    <citation type="submission" date="2025-08" db="UniProtKB">
        <authorList>
            <consortium name="RefSeq"/>
        </authorList>
    </citation>
    <scope>IDENTIFICATION</scope>
</reference>
<dbReference type="InterPro" id="IPR057667">
    <property type="entry name" value="HTH_SB"/>
</dbReference>
<protein>
    <submittedName>
        <fullName evidence="4">Uncharacterized protein LOC136078705</fullName>
    </submittedName>
</protein>
<dbReference type="Pfam" id="PF01498">
    <property type="entry name" value="HTH_Tnp_Tc3_2"/>
    <property type="match status" value="1"/>
</dbReference>
<evidence type="ECO:0000259" key="2">
    <source>
        <dbReference type="Pfam" id="PF25787"/>
    </source>
</evidence>
<dbReference type="InterPro" id="IPR036388">
    <property type="entry name" value="WH-like_DNA-bd_sf"/>
</dbReference>
<sequence length="176" mass="19978">MAKRYEIHDSVKKLILGHYKSGKGYKTISKIVHVKPNSVGNIIKKCKKMGTVKNLPRKGRPAKTTQRIDREIIRKVEQDRGLSAPKPAKDLQTDHGITVNPQTVRNRLKNQGFVGRVAPKKPFLSKKNQRKDWLGLRNIQIGLLTNGKEFYGPMKQKYVCLVLMVSYANGEKMVNA</sequence>